<dbReference type="AlphaFoldDB" id="A0AAD7B8I9"/>
<evidence type="ECO:0000313" key="2">
    <source>
        <dbReference type="Proteomes" id="UP001221142"/>
    </source>
</evidence>
<gene>
    <name evidence="1" type="ORF">FB45DRAFT_939141</name>
</gene>
<evidence type="ECO:0000313" key="1">
    <source>
        <dbReference type="EMBL" id="KAJ7613205.1"/>
    </source>
</evidence>
<organism evidence="1 2">
    <name type="scientific">Roridomyces roridus</name>
    <dbReference type="NCBI Taxonomy" id="1738132"/>
    <lineage>
        <taxon>Eukaryota</taxon>
        <taxon>Fungi</taxon>
        <taxon>Dikarya</taxon>
        <taxon>Basidiomycota</taxon>
        <taxon>Agaricomycotina</taxon>
        <taxon>Agaricomycetes</taxon>
        <taxon>Agaricomycetidae</taxon>
        <taxon>Agaricales</taxon>
        <taxon>Marasmiineae</taxon>
        <taxon>Mycenaceae</taxon>
        <taxon>Roridomyces</taxon>
    </lineage>
</organism>
<dbReference type="EMBL" id="JARKIF010000029">
    <property type="protein sequence ID" value="KAJ7613205.1"/>
    <property type="molecule type" value="Genomic_DNA"/>
</dbReference>
<keyword evidence="2" id="KW-1185">Reference proteome</keyword>
<accession>A0AAD7B8I9</accession>
<proteinExistence type="predicted"/>
<comment type="caution">
    <text evidence="1">The sequence shown here is derived from an EMBL/GenBank/DDBJ whole genome shotgun (WGS) entry which is preliminary data.</text>
</comment>
<name>A0AAD7B8I9_9AGAR</name>
<dbReference type="Proteomes" id="UP001221142">
    <property type="component" value="Unassembled WGS sequence"/>
</dbReference>
<protein>
    <submittedName>
        <fullName evidence="1">Uncharacterized protein</fullName>
    </submittedName>
</protein>
<reference evidence="1" key="1">
    <citation type="submission" date="2023-03" db="EMBL/GenBank/DDBJ databases">
        <title>Massive genome expansion in bonnet fungi (Mycena s.s.) driven by repeated elements and novel gene families across ecological guilds.</title>
        <authorList>
            <consortium name="Lawrence Berkeley National Laboratory"/>
            <person name="Harder C.B."/>
            <person name="Miyauchi S."/>
            <person name="Viragh M."/>
            <person name="Kuo A."/>
            <person name="Thoen E."/>
            <person name="Andreopoulos B."/>
            <person name="Lu D."/>
            <person name="Skrede I."/>
            <person name="Drula E."/>
            <person name="Henrissat B."/>
            <person name="Morin E."/>
            <person name="Kohler A."/>
            <person name="Barry K."/>
            <person name="LaButti K."/>
            <person name="Morin E."/>
            <person name="Salamov A."/>
            <person name="Lipzen A."/>
            <person name="Mereny Z."/>
            <person name="Hegedus B."/>
            <person name="Baldrian P."/>
            <person name="Stursova M."/>
            <person name="Weitz H."/>
            <person name="Taylor A."/>
            <person name="Grigoriev I.V."/>
            <person name="Nagy L.G."/>
            <person name="Martin F."/>
            <person name="Kauserud H."/>
        </authorList>
    </citation>
    <scope>NUCLEOTIDE SEQUENCE</scope>
    <source>
        <strain evidence="1">9284</strain>
    </source>
</reference>
<sequence>MTSIPHELVASIVDELQHDRGSLKSCSTVSSSFCPPSQRHLFRSMWLHRENWKHYTPTQRALQAGNSVPSGTIKGAFNLLSESPHLAAYVRDLTVDLPDSADEDAPLEHILRTAANLERFVVFGLAARWMEIPPVLESALLDVFARPTLNGLHFLHLHGIPTRVIHRALTSLKVLSFYNTSAAPDQYDEPASQASPASVEELILCRNMSTTHMRIVSANAPPLAQLRRLFLWSGVDNLANRLLTLSAETLEHIEIDCGALESPLNLPALISVKKIQTVKLHISCGLARWLPPGFARTIADLGSVQPPTLHLVFSVQDGISSDEWILEGPILHEEEGESLKTTTIHCQFAFLDPPHKVSDRKGLFESFCAGMRAALPGLKLEFERVDRRISYVGRLPL</sequence>